<keyword evidence="4" id="KW-1185">Reference proteome</keyword>
<keyword evidence="1" id="KW-1133">Transmembrane helix</keyword>
<proteinExistence type="predicted"/>
<gene>
    <name evidence="3" type="ORF">BN13_130016</name>
</gene>
<evidence type="ECO:0000259" key="2">
    <source>
        <dbReference type="Pfam" id="PF00561"/>
    </source>
</evidence>
<dbReference type="AlphaFoldDB" id="A0A077M5R0"/>
<dbReference type="GO" id="GO:0003824">
    <property type="term" value="F:catalytic activity"/>
    <property type="evidence" value="ECO:0007669"/>
    <property type="project" value="UniProtKB-ARBA"/>
</dbReference>
<feature type="transmembrane region" description="Helical" evidence="1">
    <location>
        <begin position="20"/>
        <end position="47"/>
    </location>
</feature>
<dbReference type="OrthoDB" id="8111537at2"/>
<reference evidence="3 4" key="1">
    <citation type="journal article" date="2013" name="ISME J.">
        <title>A metabolic model for members of the genus Tetrasphaera involved in enhanced biological phosphorus removal.</title>
        <authorList>
            <person name="Kristiansen R."/>
            <person name="Nguyen H.T.T."/>
            <person name="Saunders A.M."/>
            <person name="Nielsen J.L."/>
            <person name="Wimmer R."/>
            <person name="Le V.Q."/>
            <person name="McIlroy S.J."/>
            <person name="Petrovski S."/>
            <person name="Seviour R.J."/>
            <person name="Calteau A."/>
            <person name="Nielsen K.L."/>
            <person name="Nielsen P.H."/>
        </authorList>
    </citation>
    <scope>NUCLEOTIDE SEQUENCE [LARGE SCALE GENOMIC DNA]</scope>
    <source>
        <strain evidence="3 4">Ben 74</strain>
    </source>
</reference>
<evidence type="ECO:0000313" key="4">
    <source>
        <dbReference type="Proteomes" id="UP000035720"/>
    </source>
</evidence>
<name>A0A077M5R0_9MICO</name>
<comment type="caution">
    <text evidence="3">The sequence shown here is derived from an EMBL/GenBank/DDBJ whole genome shotgun (WGS) entry which is preliminary data.</text>
</comment>
<dbReference type="STRING" id="1193518.BN13_130016"/>
<evidence type="ECO:0000313" key="3">
    <source>
        <dbReference type="EMBL" id="CCI51874.1"/>
    </source>
</evidence>
<protein>
    <submittedName>
        <fullName evidence="3">Secreted protein</fullName>
    </submittedName>
</protein>
<keyword evidence="1" id="KW-0472">Membrane</keyword>
<evidence type="ECO:0000256" key="1">
    <source>
        <dbReference type="SAM" id="Phobius"/>
    </source>
</evidence>
<organism evidence="3 4">
    <name type="scientific">Nostocoides jenkinsii Ben 74</name>
    <dbReference type="NCBI Taxonomy" id="1193518"/>
    <lineage>
        <taxon>Bacteria</taxon>
        <taxon>Bacillati</taxon>
        <taxon>Actinomycetota</taxon>
        <taxon>Actinomycetes</taxon>
        <taxon>Micrococcales</taxon>
        <taxon>Intrasporangiaceae</taxon>
        <taxon>Nostocoides</taxon>
    </lineage>
</organism>
<dbReference type="InterPro" id="IPR029058">
    <property type="entry name" value="AB_hydrolase_fold"/>
</dbReference>
<sequence>MPDSLLDGDNGAVGRPIGRLVAGAAALSAGAVVGTGAASLAGAAYFARKVLTPDRHRPDDVEIASVTSAEVEFVAGPETLVPGRYGVWFDAGAGHARVGEIRWTSADGTRVARDLLAVDAGELAPGPARWNPYFYWGPPPVSLGLAAEDVLIDSDVGPMPAWLLPGEDPQRWAILVHGRGALREECLRAVAPLRATRHTILIPAYRNDEDAPPGPDGRYNLGLSEWRDIDAALAYAVAHGARSVVLVGWSMGGAIVLQTLDRSELAAMVSAVVLDGPVVDWGDVLQHHARLNHVPAPIHHLSHTIMGRHWSRRIVGVHESVDVARTNWVARAAELRHRMLLIHSADDEFVPFGPSLALARARPDLVTWVPWDTARHCKEWNTDPQRWDAAVTSFLDDLAQ</sequence>
<keyword evidence="1" id="KW-0812">Transmembrane</keyword>
<feature type="domain" description="AB hydrolase-1" evidence="2">
    <location>
        <begin position="174"/>
        <end position="285"/>
    </location>
</feature>
<dbReference type="RefSeq" id="WP_084733538.1">
    <property type="nucleotide sequence ID" value="NZ_HF571038.1"/>
</dbReference>
<dbReference type="EMBL" id="CAJC01000035">
    <property type="protein sequence ID" value="CCI51874.1"/>
    <property type="molecule type" value="Genomic_DNA"/>
</dbReference>
<dbReference type="Gene3D" id="3.40.50.1820">
    <property type="entry name" value="alpha/beta hydrolase"/>
    <property type="match status" value="1"/>
</dbReference>
<dbReference type="SUPFAM" id="SSF53474">
    <property type="entry name" value="alpha/beta-Hydrolases"/>
    <property type="match status" value="1"/>
</dbReference>
<accession>A0A077M5R0</accession>
<dbReference type="Proteomes" id="UP000035720">
    <property type="component" value="Unassembled WGS sequence"/>
</dbReference>
<dbReference type="Pfam" id="PF00561">
    <property type="entry name" value="Abhydrolase_1"/>
    <property type="match status" value="1"/>
</dbReference>
<dbReference type="InterPro" id="IPR000073">
    <property type="entry name" value="AB_hydrolase_1"/>
</dbReference>